<keyword evidence="6" id="KW-0269">Exonuclease</keyword>
<dbReference type="Pfam" id="PF12705">
    <property type="entry name" value="PDDEXK_1"/>
    <property type="match status" value="1"/>
</dbReference>
<evidence type="ECO:0000256" key="9">
    <source>
        <dbReference type="ARBA" id="ARBA00023204"/>
    </source>
</evidence>
<evidence type="ECO:0000256" key="1">
    <source>
        <dbReference type="ARBA" id="ARBA00022722"/>
    </source>
</evidence>
<evidence type="ECO:0000256" key="5">
    <source>
        <dbReference type="ARBA" id="ARBA00022806"/>
    </source>
</evidence>
<keyword evidence="1" id="KW-0540">Nuclease</keyword>
<dbReference type="GO" id="GO:0006281">
    <property type="term" value="P:DNA repair"/>
    <property type="evidence" value="ECO:0007669"/>
    <property type="project" value="UniProtKB-KW"/>
</dbReference>
<dbReference type="GO" id="GO:0003677">
    <property type="term" value="F:DNA binding"/>
    <property type="evidence" value="ECO:0007669"/>
    <property type="project" value="UniProtKB-KW"/>
</dbReference>
<dbReference type="EMBL" id="DVOL01000047">
    <property type="protein sequence ID" value="HIV10799.1"/>
    <property type="molecule type" value="Genomic_DNA"/>
</dbReference>
<feature type="domain" description="UvrD-like helicase C-terminal" evidence="10">
    <location>
        <begin position="252"/>
        <end position="562"/>
    </location>
</feature>
<dbReference type="PROSITE" id="PS51217">
    <property type="entry name" value="UVRD_HELICASE_CTER"/>
    <property type="match status" value="1"/>
</dbReference>
<dbReference type="PANTHER" id="PTHR30591:SF1">
    <property type="entry name" value="RECBCD ENZYME SUBUNIT RECC"/>
    <property type="match status" value="1"/>
</dbReference>
<dbReference type="Gene3D" id="3.90.320.10">
    <property type="match status" value="1"/>
</dbReference>
<dbReference type="InterPro" id="IPR027417">
    <property type="entry name" value="P-loop_NTPase"/>
</dbReference>
<dbReference type="Pfam" id="PF21445">
    <property type="entry name" value="ADDB_N"/>
    <property type="match status" value="1"/>
</dbReference>
<evidence type="ECO:0000259" key="10">
    <source>
        <dbReference type="PROSITE" id="PS51217"/>
    </source>
</evidence>
<dbReference type="SUPFAM" id="SSF52540">
    <property type="entry name" value="P-loop containing nucleoside triphosphate hydrolases"/>
    <property type="match status" value="1"/>
</dbReference>
<reference evidence="11" key="2">
    <citation type="journal article" date="2021" name="PeerJ">
        <title>Extensive microbial diversity within the chicken gut microbiome revealed by metagenomics and culture.</title>
        <authorList>
            <person name="Gilroy R."/>
            <person name="Ravi A."/>
            <person name="Getino M."/>
            <person name="Pursley I."/>
            <person name="Horton D.L."/>
            <person name="Alikhan N.F."/>
            <person name="Baker D."/>
            <person name="Gharbi K."/>
            <person name="Hall N."/>
            <person name="Watson M."/>
            <person name="Adriaenssens E.M."/>
            <person name="Foster-Nyarko E."/>
            <person name="Jarju S."/>
            <person name="Secka A."/>
            <person name="Antonio M."/>
            <person name="Oren A."/>
            <person name="Chaudhuri R.R."/>
            <person name="La Ragione R."/>
            <person name="Hildebrand F."/>
            <person name="Pallen M.J."/>
        </authorList>
    </citation>
    <scope>NUCLEOTIDE SEQUENCE</scope>
    <source>
        <strain evidence="11">1370</strain>
    </source>
</reference>
<sequence>MLRLVFGKTPEDKLEYYSREIKRLLSSGENAHGIICIVPDQFSFEFDKRLYCELGPKEFNLVRISSFKKLAEELIVSYGTDKGVLIKKAERLSLMFLSVRRAIKEKGLTALDRAAKRPSFIGEMSEIIDGLIRSGATSELLEGYLSRLEGTLRDKLSDIAAIYGFYIQELKSRGLRDESSLVGIGAELSQRHDFFRGSHVFIDRFDSYSKDELDFIKRMLSSAAAVTVSLNLPKDLKPQGASVYSTVYSTKKRLLQAAEELGAFCEQLEISEEAPRAEGIRSVESVMLRKRQTGPSCEGVEIIHAKTVYEEAELCAAAARALISEGVCGCTDIAVIVRDVDSYMGALESAFERYGLPYFIDWKSRACDASAMVFIFMAIEAAASRRPNTERLLGLLRSPFSGFTEEEIILLEEYAVRWNIDGDVWLSDFSADWEKVSLEELNRIRRRLVEPVKRLHDACSGAEAAQICLAFNAFLKEWDFPGNAHRLIMESPDEGERLEAARLFKQVWTVLMEGISSIYTIAGSQRLSLTAFLELLRVIMSQLTISSPPQKLSAISVYDASRSVIPSVKTAFVLGLNERKFPMDIKRTGILSGSDTETLKKNGIVFELSQLERLDAERLYCFKALTAPRDRLVLSYTLSDSLGNRQRPSQAVRRIISSLGIAPKDAELLPRELYLSTPRAAYYHLTASGMDKGARLSVIKALMTLPEYEKRLAQAAGQSRVRSLEPEIADRLFTSGGSDINITASRVDLYNKCPYEYFLKYGLKLKTVRPLGIDPANRGSVMHFVFERMLSSHKEDFTSLSDGELSLGIDGCLREYRELYLGGDFGKTPGFEAVYSRLRIPCLEILINLREELKLSSFKPVRFEYDLSGGGRSILRLPLKGDGGREKYVSIRGIVDRIDVSTDLDGTEYIRIIDYKTGGKSLKWEELYNGLDLQMLIYMSALTRGSDTEFNKMSPSGVLYMNSGFLSCKDDYDPETSLLTRQQRSFKQLRRSGLIVDDGFSPYAMDSSLSGVFAPVTMTKSGELSGSCLIPKRSFLLLEDFALEKLREFGSGLVGGRISPMPVGKGGRSECSFCEYSDCCNHRRQSFRELDSEDKYRLLELIELDNGKKEDKDA</sequence>
<dbReference type="GO" id="GO:0004527">
    <property type="term" value="F:exonuclease activity"/>
    <property type="evidence" value="ECO:0007669"/>
    <property type="project" value="UniProtKB-KW"/>
</dbReference>
<evidence type="ECO:0000256" key="7">
    <source>
        <dbReference type="ARBA" id="ARBA00022840"/>
    </source>
</evidence>
<organism evidence="11 12">
    <name type="scientific">Candidatus Faeciplasma avium</name>
    <dbReference type="NCBI Taxonomy" id="2840798"/>
    <lineage>
        <taxon>Bacteria</taxon>
        <taxon>Bacillati</taxon>
        <taxon>Bacillota</taxon>
        <taxon>Clostridia</taxon>
        <taxon>Eubacteriales</taxon>
        <taxon>Oscillospiraceae</taxon>
        <taxon>Oscillospiraceae incertae sedis</taxon>
        <taxon>Candidatus Faeciplasma</taxon>
    </lineage>
</organism>
<dbReference type="InterPro" id="IPR011604">
    <property type="entry name" value="PDDEXK-like_dom_sf"/>
</dbReference>
<evidence type="ECO:0000256" key="4">
    <source>
        <dbReference type="ARBA" id="ARBA00022801"/>
    </source>
</evidence>
<keyword evidence="8" id="KW-0238">DNA-binding</keyword>
<keyword evidence="9" id="KW-0234">DNA repair</keyword>
<name>A0A9D1T4J9_9FIRM</name>
<comment type="caution">
    <text evidence="11">The sequence shown here is derived from an EMBL/GenBank/DDBJ whole genome shotgun (WGS) entry which is preliminary data.</text>
</comment>
<evidence type="ECO:0000256" key="3">
    <source>
        <dbReference type="ARBA" id="ARBA00022763"/>
    </source>
</evidence>
<dbReference type="Proteomes" id="UP000823960">
    <property type="component" value="Unassembled WGS sequence"/>
</dbReference>
<keyword evidence="5" id="KW-0347">Helicase</keyword>
<dbReference type="InterPro" id="IPR011335">
    <property type="entry name" value="Restrct_endonuc-II-like"/>
</dbReference>
<dbReference type="GO" id="GO:0005524">
    <property type="term" value="F:ATP binding"/>
    <property type="evidence" value="ECO:0007669"/>
    <property type="project" value="UniProtKB-KW"/>
</dbReference>
<keyword evidence="2" id="KW-0547">Nucleotide-binding</keyword>
<dbReference type="Gene3D" id="3.40.50.300">
    <property type="entry name" value="P-loop containing nucleotide triphosphate hydrolases"/>
    <property type="match status" value="4"/>
</dbReference>
<dbReference type="InterPro" id="IPR049035">
    <property type="entry name" value="ADDB_N"/>
</dbReference>
<evidence type="ECO:0000313" key="11">
    <source>
        <dbReference type="EMBL" id="HIV10799.1"/>
    </source>
</evidence>
<dbReference type="GO" id="GO:0006310">
    <property type="term" value="P:DNA recombination"/>
    <property type="evidence" value="ECO:0007669"/>
    <property type="project" value="TreeGrafter"/>
</dbReference>
<keyword evidence="7" id="KW-0067">ATP-binding</keyword>
<dbReference type="GO" id="GO:0004386">
    <property type="term" value="F:helicase activity"/>
    <property type="evidence" value="ECO:0007669"/>
    <property type="project" value="UniProtKB-KW"/>
</dbReference>
<dbReference type="PANTHER" id="PTHR30591">
    <property type="entry name" value="RECBCD ENZYME SUBUNIT RECC"/>
    <property type="match status" value="1"/>
</dbReference>
<dbReference type="SUPFAM" id="SSF52980">
    <property type="entry name" value="Restriction endonuclease-like"/>
    <property type="match status" value="1"/>
</dbReference>
<accession>A0A9D1T4J9</accession>
<reference evidence="11" key="1">
    <citation type="submission" date="2020-10" db="EMBL/GenBank/DDBJ databases">
        <authorList>
            <person name="Gilroy R."/>
        </authorList>
    </citation>
    <scope>NUCLEOTIDE SEQUENCE</scope>
    <source>
        <strain evidence="11">1370</strain>
    </source>
</reference>
<dbReference type="InterPro" id="IPR014017">
    <property type="entry name" value="DNA_helicase_UvrD-like_C"/>
</dbReference>
<evidence type="ECO:0000256" key="8">
    <source>
        <dbReference type="ARBA" id="ARBA00023125"/>
    </source>
</evidence>
<proteinExistence type="predicted"/>
<evidence type="ECO:0000256" key="2">
    <source>
        <dbReference type="ARBA" id="ARBA00022741"/>
    </source>
</evidence>
<protein>
    <submittedName>
        <fullName evidence="11">PD-(D/E)XK nuclease family protein</fullName>
    </submittedName>
</protein>
<dbReference type="InterPro" id="IPR038726">
    <property type="entry name" value="PDDEXK_AddAB-type"/>
</dbReference>
<evidence type="ECO:0000256" key="6">
    <source>
        <dbReference type="ARBA" id="ARBA00022839"/>
    </source>
</evidence>
<gene>
    <name evidence="11" type="ORF">IAD28_03780</name>
</gene>
<keyword evidence="3" id="KW-0227">DNA damage</keyword>
<evidence type="ECO:0000313" key="12">
    <source>
        <dbReference type="Proteomes" id="UP000823960"/>
    </source>
</evidence>
<keyword evidence="4" id="KW-0378">Hydrolase</keyword>
<dbReference type="AlphaFoldDB" id="A0A9D1T4J9"/>